<dbReference type="EMBL" id="JH226131">
    <property type="protein sequence ID" value="EHY53401.1"/>
    <property type="molecule type" value="Genomic_DNA"/>
</dbReference>
<dbReference type="VEuPathDB" id="FungiDB:HMPREF1120_01595"/>
<reference evidence="1" key="1">
    <citation type="submission" date="2011-07" db="EMBL/GenBank/DDBJ databases">
        <title>The Genome Sequence of Exophiala (Wangiella) dermatitidis NIH/UT8656.</title>
        <authorList>
            <consortium name="The Broad Institute Genome Sequencing Platform"/>
            <person name="Cuomo C."/>
            <person name="Wang Z."/>
            <person name="Hunicke-Smith S."/>
            <person name="Szanislo P.J."/>
            <person name="Earl A."/>
            <person name="Young S.K."/>
            <person name="Zeng Q."/>
            <person name="Gargeya S."/>
            <person name="Fitzgerald M."/>
            <person name="Haas B."/>
            <person name="Abouelleil A."/>
            <person name="Alvarado L."/>
            <person name="Arachchi H.M."/>
            <person name="Berlin A."/>
            <person name="Brown A."/>
            <person name="Chapman S.B."/>
            <person name="Chen Z."/>
            <person name="Dunbar C."/>
            <person name="Freedman E."/>
            <person name="Gearin G."/>
            <person name="Gellesch M."/>
            <person name="Goldberg J."/>
            <person name="Griggs A."/>
            <person name="Gujja S."/>
            <person name="Heiman D."/>
            <person name="Howarth C."/>
            <person name="Larson L."/>
            <person name="Lui A."/>
            <person name="MacDonald P.J.P."/>
            <person name="Montmayeur A."/>
            <person name="Murphy C."/>
            <person name="Neiman D."/>
            <person name="Pearson M."/>
            <person name="Priest M."/>
            <person name="Roberts A."/>
            <person name="Saif S."/>
            <person name="Shea T."/>
            <person name="Shenoy N."/>
            <person name="Sisk P."/>
            <person name="Stolte C."/>
            <person name="Sykes S."/>
            <person name="Wortman J."/>
            <person name="Nusbaum C."/>
            <person name="Birren B."/>
        </authorList>
    </citation>
    <scope>NUCLEOTIDE SEQUENCE</scope>
    <source>
        <strain evidence="1">NIH/UT8656</strain>
    </source>
</reference>
<gene>
    <name evidence="1" type="ORF">HMPREF1120_01595</name>
</gene>
<proteinExistence type="predicted"/>
<organism evidence="1 2">
    <name type="scientific">Exophiala dermatitidis (strain ATCC 34100 / CBS 525.76 / NIH/UT8656)</name>
    <name type="common">Black yeast</name>
    <name type="synonym">Wangiella dermatitidis</name>
    <dbReference type="NCBI Taxonomy" id="858893"/>
    <lineage>
        <taxon>Eukaryota</taxon>
        <taxon>Fungi</taxon>
        <taxon>Dikarya</taxon>
        <taxon>Ascomycota</taxon>
        <taxon>Pezizomycotina</taxon>
        <taxon>Eurotiomycetes</taxon>
        <taxon>Chaetothyriomycetidae</taxon>
        <taxon>Chaetothyriales</taxon>
        <taxon>Herpotrichiellaceae</taxon>
        <taxon>Exophiala</taxon>
    </lineage>
</organism>
<name>H6BSP9_EXODN</name>
<dbReference type="RefSeq" id="XP_009153862.1">
    <property type="nucleotide sequence ID" value="XM_009155614.1"/>
</dbReference>
<keyword evidence="2" id="KW-1185">Reference proteome</keyword>
<evidence type="ECO:0000313" key="2">
    <source>
        <dbReference type="Proteomes" id="UP000007304"/>
    </source>
</evidence>
<dbReference type="HOGENOM" id="CLU_1875439_0_0_1"/>
<accession>H6BSP9</accession>
<dbReference type="InParanoid" id="H6BSP9"/>
<sequence length="136" mass="14702">MVRSRSSSRPRFKIAFADSTRRNPRFQVVSKPPRHTSPLRIVGPGIQAHFFLMAARCASATVLPALISARNLSGSTTQTHMPNRSLSQSTSFCRMIPCVLAVDSSTLLMVCSLLSASISACSFSFCARDTASSDDC</sequence>
<evidence type="ECO:0000313" key="1">
    <source>
        <dbReference type="EMBL" id="EHY53401.1"/>
    </source>
</evidence>
<dbReference type="GeneID" id="20306234"/>
<protein>
    <submittedName>
        <fullName evidence="1">Uncharacterized protein</fullName>
    </submittedName>
</protein>
<dbReference type="Proteomes" id="UP000007304">
    <property type="component" value="Unassembled WGS sequence"/>
</dbReference>
<dbReference type="AlphaFoldDB" id="H6BSP9"/>